<evidence type="ECO:0000313" key="5">
    <source>
        <dbReference type="Proteomes" id="UP000224607"/>
    </source>
</evidence>
<evidence type="ECO:0000313" key="3">
    <source>
        <dbReference type="EMBL" id="SFK29315.1"/>
    </source>
</evidence>
<dbReference type="EMBL" id="NITY01000038">
    <property type="protein sequence ID" value="PHM35621.1"/>
    <property type="molecule type" value="Genomic_DNA"/>
</dbReference>
<keyword evidence="1" id="KW-0812">Transmembrane</keyword>
<reference evidence="4" key="2">
    <citation type="submission" date="2016-10" db="EMBL/GenBank/DDBJ databases">
        <authorList>
            <person name="Varghese N."/>
            <person name="Submissions S."/>
        </authorList>
    </citation>
    <scope>NUCLEOTIDE SEQUENCE [LARGE SCALE GENOMIC DNA]</scope>
    <source>
        <strain evidence="4">DSM 17908</strain>
    </source>
</reference>
<organism evidence="3 4">
    <name type="scientific">Xenorhabdus mauleonii</name>
    <dbReference type="NCBI Taxonomy" id="351675"/>
    <lineage>
        <taxon>Bacteria</taxon>
        <taxon>Pseudomonadati</taxon>
        <taxon>Pseudomonadota</taxon>
        <taxon>Gammaproteobacteria</taxon>
        <taxon>Enterobacterales</taxon>
        <taxon>Morganellaceae</taxon>
        <taxon>Xenorhabdus</taxon>
    </lineage>
</organism>
<evidence type="ECO:0000313" key="2">
    <source>
        <dbReference type="EMBL" id="PHM35621.1"/>
    </source>
</evidence>
<accession>A0A1I3YBY7</accession>
<dbReference type="EMBL" id="FORG01000049">
    <property type="protein sequence ID" value="SFK29315.1"/>
    <property type="molecule type" value="Genomic_DNA"/>
</dbReference>
<dbReference type="AlphaFoldDB" id="A0A1I3YBY7"/>
<keyword evidence="1" id="KW-1133">Transmembrane helix</keyword>
<keyword evidence="1" id="KW-0472">Membrane</keyword>
<protein>
    <submittedName>
        <fullName evidence="3">Uncharacterized protein</fullName>
    </submittedName>
</protein>
<dbReference type="Proteomes" id="UP000198919">
    <property type="component" value="Unassembled WGS sequence"/>
</dbReference>
<gene>
    <name evidence="3" type="ORF">SAMN05421680_14910</name>
    <name evidence="2" type="ORF">Xmau_04479</name>
</gene>
<reference evidence="3" key="1">
    <citation type="submission" date="2016-10" db="EMBL/GenBank/DDBJ databases">
        <authorList>
            <person name="de Groot N.N."/>
        </authorList>
    </citation>
    <scope>NUCLEOTIDE SEQUENCE [LARGE SCALE GENOMIC DNA]</scope>
    <source>
        <strain evidence="3">DSM 17908</strain>
    </source>
</reference>
<dbReference type="PROSITE" id="PS51257">
    <property type="entry name" value="PROKAR_LIPOPROTEIN"/>
    <property type="match status" value="1"/>
</dbReference>
<reference evidence="2 5" key="3">
    <citation type="journal article" date="2017" name="Nat. Microbiol.">
        <title>Natural product diversity associated with the nematode symbionts Photorhabdus and Xenorhabdus.</title>
        <authorList>
            <person name="Tobias N.J."/>
            <person name="Wolff H."/>
            <person name="Djahanschiri B."/>
            <person name="Grundmann F."/>
            <person name="Kronenwerth M."/>
            <person name="Shi Y.M."/>
            <person name="Simonyi S."/>
            <person name="Grun P."/>
            <person name="Shapiro-Ilan D."/>
            <person name="Pidot S.J."/>
            <person name="Stinear T.P."/>
            <person name="Ebersberger I."/>
            <person name="Bode H.B."/>
        </authorList>
    </citation>
    <scope>NUCLEOTIDE SEQUENCE [LARGE SCALE GENOMIC DNA]</scope>
    <source>
        <strain evidence="2 5">DSM 17908</strain>
    </source>
</reference>
<evidence type="ECO:0000256" key="1">
    <source>
        <dbReference type="SAM" id="Phobius"/>
    </source>
</evidence>
<dbReference type="Proteomes" id="UP000224607">
    <property type="component" value="Unassembled WGS sequence"/>
</dbReference>
<name>A0A1I3YBY7_9GAMM</name>
<keyword evidence="5" id="KW-1185">Reference proteome</keyword>
<evidence type="ECO:0000313" key="4">
    <source>
        <dbReference type="Proteomes" id="UP000198919"/>
    </source>
</evidence>
<sequence>MADERGTTINILALVVTFFGLGCMFKAAAGMGDVAAKGASHHDMRTCSERAASSVRQWREYSRSRAHVSIGNLDFQF</sequence>
<proteinExistence type="predicted"/>
<feature type="transmembrane region" description="Helical" evidence="1">
    <location>
        <begin position="6"/>
        <end position="25"/>
    </location>
</feature>